<reference evidence="2" key="1">
    <citation type="submission" date="2016-04" db="EMBL/GenBank/DDBJ databases">
        <authorList>
            <person name="Nguyen H.D."/>
            <person name="Samba Siva P."/>
            <person name="Cullis J."/>
            <person name="Levesque C.A."/>
            <person name="Hambleton S."/>
        </authorList>
    </citation>
    <scope>NUCLEOTIDE SEQUENCE</scope>
    <source>
        <strain evidence="2">DAOMC 236416</strain>
    </source>
</reference>
<feature type="compositionally biased region" description="Basic residues" evidence="1">
    <location>
        <begin position="145"/>
        <end position="154"/>
    </location>
</feature>
<accession>A0A8T8SKH6</accession>
<dbReference type="AlphaFoldDB" id="A0A8T8SKH6"/>
<protein>
    <submittedName>
        <fullName evidence="2">Uncharacterized protein</fullName>
    </submittedName>
</protein>
<evidence type="ECO:0000313" key="2">
    <source>
        <dbReference type="EMBL" id="KAE8241549.1"/>
    </source>
</evidence>
<organism evidence="2 3">
    <name type="scientific">Tilletia indica</name>
    <dbReference type="NCBI Taxonomy" id="43049"/>
    <lineage>
        <taxon>Eukaryota</taxon>
        <taxon>Fungi</taxon>
        <taxon>Dikarya</taxon>
        <taxon>Basidiomycota</taxon>
        <taxon>Ustilaginomycotina</taxon>
        <taxon>Exobasidiomycetes</taxon>
        <taxon>Tilletiales</taxon>
        <taxon>Tilletiaceae</taxon>
        <taxon>Tilletia</taxon>
    </lineage>
</organism>
<proteinExistence type="predicted"/>
<feature type="non-terminal residue" evidence="2">
    <location>
        <position position="1"/>
    </location>
</feature>
<keyword evidence="3" id="KW-1185">Reference proteome</keyword>
<sequence length="210" mass="23309">MTEAVSPEAEADLIHLVAKFHFDILDRDKFNAAVDQVQSAPRTLKRDFKAFRVVMMQTEPGEEIHWDQCPPIVHKPNQQMLSQLEESSSFSGFVNWCDSQQTKSQVAPITTLAPKGKTQAPETTKGKGPDLPRQTKLLLPLTQAKSRRKSRSPARLRDFDLSDNDAGPSKNDAGPSKPRKHTRKGSAGSELASSKRAKRGRQRVLSQDGP</sequence>
<dbReference type="Proteomes" id="UP000077521">
    <property type="component" value="Unassembled WGS sequence"/>
</dbReference>
<feature type="region of interest" description="Disordered" evidence="1">
    <location>
        <begin position="105"/>
        <end position="210"/>
    </location>
</feature>
<gene>
    <name evidence="2" type="ORF">A4X13_0g7365</name>
</gene>
<name>A0A8T8SKH6_9BASI</name>
<evidence type="ECO:0000256" key="1">
    <source>
        <dbReference type="SAM" id="MobiDB-lite"/>
    </source>
</evidence>
<evidence type="ECO:0000313" key="3">
    <source>
        <dbReference type="Proteomes" id="UP000077521"/>
    </source>
</evidence>
<dbReference type="EMBL" id="LWDF02000892">
    <property type="protein sequence ID" value="KAE8241549.1"/>
    <property type="molecule type" value="Genomic_DNA"/>
</dbReference>
<comment type="caution">
    <text evidence="2">The sequence shown here is derived from an EMBL/GenBank/DDBJ whole genome shotgun (WGS) entry which is preliminary data.</text>
</comment>
<reference evidence="2" key="2">
    <citation type="journal article" date="2019" name="IMA Fungus">
        <title>Genome sequencing and comparison of five Tilletia species to identify candidate genes for the detection of regulated species infecting wheat.</title>
        <authorList>
            <person name="Nguyen H.D.T."/>
            <person name="Sultana T."/>
            <person name="Kesanakurti P."/>
            <person name="Hambleton S."/>
        </authorList>
    </citation>
    <scope>NUCLEOTIDE SEQUENCE</scope>
    <source>
        <strain evidence="2">DAOMC 236416</strain>
    </source>
</reference>